<dbReference type="PANTHER" id="PTHR10000">
    <property type="entry name" value="PHOSPHOSERINE PHOSPHATASE"/>
    <property type="match status" value="1"/>
</dbReference>
<keyword evidence="1" id="KW-0378">Hydrolase</keyword>
<organism evidence="1 2">
    <name type="scientific">Halobacterium bonnevillei</name>
    <dbReference type="NCBI Taxonomy" id="2692200"/>
    <lineage>
        <taxon>Archaea</taxon>
        <taxon>Methanobacteriati</taxon>
        <taxon>Methanobacteriota</taxon>
        <taxon>Stenosarchaea group</taxon>
        <taxon>Halobacteria</taxon>
        <taxon>Halobacteriales</taxon>
        <taxon>Halobacteriaceae</taxon>
        <taxon>Halobacterium</taxon>
    </lineage>
</organism>
<dbReference type="PANTHER" id="PTHR10000:SF8">
    <property type="entry name" value="HAD SUPERFAMILY HYDROLASE-LIKE, TYPE 3"/>
    <property type="match status" value="1"/>
</dbReference>
<reference evidence="1 2" key="1">
    <citation type="submission" date="2019-12" db="EMBL/GenBank/DDBJ databases">
        <title>Isolation and characterization of three novel carbon monoxide-oxidizing members of Halobacteria from salione crusts and soils.</title>
        <authorList>
            <person name="Myers M.R."/>
            <person name="King G.M."/>
        </authorList>
    </citation>
    <scope>NUCLEOTIDE SEQUENCE [LARGE SCALE GENOMIC DNA]</scope>
    <source>
        <strain evidence="1 2">PCN9</strain>
    </source>
</reference>
<dbReference type="RefSeq" id="WP_159526558.1">
    <property type="nucleotide sequence ID" value="NZ_WUUU01000080.1"/>
</dbReference>
<dbReference type="Gene3D" id="3.40.50.1000">
    <property type="entry name" value="HAD superfamily/HAD-like"/>
    <property type="match status" value="1"/>
</dbReference>
<comment type="caution">
    <text evidence="1">The sequence shown here is derived from an EMBL/GenBank/DDBJ whole genome shotgun (WGS) entry which is preliminary data.</text>
</comment>
<dbReference type="Proteomes" id="UP000471521">
    <property type="component" value="Unassembled WGS sequence"/>
</dbReference>
<gene>
    <name evidence="1" type="ORF">GRX66_10740</name>
</gene>
<dbReference type="EMBL" id="WUUU01000080">
    <property type="protein sequence ID" value="MXR21058.1"/>
    <property type="molecule type" value="Genomic_DNA"/>
</dbReference>
<accession>A0A6B0SHC1</accession>
<dbReference type="InterPro" id="IPR023214">
    <property type="entry name" value="HAD_sf"/>
</dbReference>
<dbReference type="GO" id="GO:0016791">
    <property type="term" value="F:phosphatase activity"/>
    <property type="evidence" value="ECO:0007669"/>
    <property type="project" value="UniProtKB-ARBA"/>
</dbReference>
<evidence type="ECO:0000313" key="1">
    <source>
        <dbReference type="EMBL" id="MXR21058.1"/>
    </source>
</evidence>
<dbReference type="OrthoDB" id="287698at2157"/>
<keyword evidence="2" id="KW-1185">Reference proteome</keyword>
<dbReference type="AlphaFoldDB" id="A0A6B0SHC1"/>
<dbReference type="InterPro" id="IPR036412">
    <property type="entry name" value="HAD-like_sf"/>
</dbReference>
<dbReference type="SUPFAM" id="SSF56784">
    <property type="entry name" value="HAD-like"/>
    <property type="match status" value="1"/>
</dbReference>
<dbReference type="GO" id="GO:0000287">
    <property type="term" value="F:magnesium ion binding"/>
    <property type="evidence" value="ECO:0007669"/>
    <property type="project" value="TreeGrafter"/>
</dbReference>
<protein>
    <submittedName>
        <fullName evidence="1">HAD family hydrolase</fullName>
    </submittedName>
</protein>
<evidence type="ECO:0000313" key="2">
    <source>
        <dbReference type="Proteomes" id="UP000471521"/>
    </source>
</evidence>
<proteinExistence type="predicted"/>
<dbReference type="GO" id="GO:0005829">
    <property type="term" value="C:cytosol"/>
    <property type="evidence" value="ECO:0007669"/>
    <property type="project" value="TreeGrafter"/>
</dbReference>
<name>A0A6B0SHC1_9EURY</name>
<sequence length="418" mass="45523">MERFDRLYALYDEFDTETLRAYQDFVDLFPPVDSRVALEYWESASDELVERKDDVRAAFPEGETFAGLAARATREQAFAALDLQAKYGCAVNVLVLDVDETLRSAGHTDNEIPRETLHLLTEFHEADVPIVICTGQTLENVKGFLIQGLGNELVHSGSVSVVYEAGTGVFTPGHGPDTKQLLYEDLDQDVRGVFDDLRARILSDAPEGIRQGCHLQGNEFNVTLKPNFETGSDRARDLIDDALRYELDLLADCVGGATREHVRAFYAAADPEIAGVLADAGDLPDAVADEATGGDSADALAFIPEGVRGVLERVDVAYYEADAAEVASRELNKVVGVQAAFDVLGVDDPFALVMGDSKSDLRVMEWVADEDAGIAAAPEHASGRVLDHVRETDDLVFDEGAADEVLRTAWALNRLAEQ</sequence>